<proteinExistence type="predicted"/>
<evidence type="ECO:0000313" key="4">
    <source>
        <dbReference type="Proteomes" id="UP001230051"/>
    </source>
</evidence>
<feature type="compositionally biased region" description="Basic and acidic residues" evidence="1">
    <location>
        <begin position="36"/>
        <end position="55"/>
    </location>
</feature>
<gene>
    <name evidence="3" type="primary">SLC4A1AP</name>
    <name evidence="3" type="ORF">AOXY_G5939</name>
</gene>
<dbReference type="Pfam" id="PF00498">
    <property type="entry name" value="FHA"/>
    <property type="match status" value="1"/>
</dbReference>
<sequence length="839" mass="93632">MAECTNKTQVGCQREEGIETEMSEEELEKTSVSNEGEAREREGKNEIREKEDPFKKPSVFATPFPLSKKTRATAASVKVNQVKTESSSNKSQESSDKPLNTGGSVIEKGATDLVVEGSGNGASSEIKPNRTSSLENGSDSTESIPKICTDEDHEKVVRKRNTNLQELAQQAKHTLAVKTQGNAKFKPGPPLSYTEPPWGGVAETPYLFEILKNGTILDTVELNEKSFIVFGRLPNCDVSLEHPSISRYHSVVQYRRLPGDAVGEEMGFYVFDLGSTHGTFVNKNKVPPKTYIRLKVGYVLKFGGSTRLFILQGPDSDVEAESELSVTELKDLRRKQKAELERKMMGDCDDDEVEEEEEEEGKKKNKKRVKERSTADIGCFWGMAEDALVEDENEENPFATEFQEDQEAFYIKDPKKALQGFFDREGEELEYEYDAKDQGTWICRVRLPVDDATGRQLVAEVTHTGRKKEAAVQCALEGCRILDARGLLRQEAVSRKRRKKNWEEEDFYDSDDDTFLDRTGAVERKRKDRMKKAGKVEEKPDTFDSLVAKLAEVEKELAETEQKLHASRKSGSQQSTEDPLDAFMSEVRSGSALDSVTRKKLHLHACELKKEGQRLKRLVEITRPTQLPALDSGTGSHSSGEPGKPKKLSLPLFGAMKGGSKFKLKTGTIGHLPPKRLDLPEQLFNMKELGPEVEEEEEEEEEMPAAEREDEIREPGDMDMEMRPPSSHTTVEASGNNSPDKNAAGEEVEPDRAGKDKDIPEQQATPAAPDSATVPMESGSEKVPEVVQKKKKKAFGPSRPPAALLSTKYPEDDPDYCVWVPPKDQSGDGRTHLNEKYGY</sequence>
<feature type="region of interest" description="Disordered" evidence="1">
    <location>
        <begin position="665"/>
        <end position="813"/>
    </location>
</feature>
<dbReference type="Gene3D" id="2.60.200.20">
    <property type="match status" value="1"/>
</dbReference>
<dbReference type="CDD" id="cd19856">
    <property type="entry name" value="DSRM_Kanadaptin"/>
    <property type="match status" value="1"/>
</dbReference>
<dbReference type="SMART" id="SM00240">
    <property type="entry name" value="FHA"/>
    <property type="match status" value="1"/>
</dbReference>
<evidence type="ECO:0000313" key="3">
    <source>
        <dbReference type="EMBL" id="KAK1171202.1"/>
    </source>
</evidence>
<feature type="compositionally biased region" description="Polar residues" evidence="1">
    <location>
        <begin position="726"/>
        <end position="740"/>
    </location>
</feature>
<dbReference type="InterPro" id="IPR008984">
    <property type="entry name" value="SMAD_FHA_dom_sf"/>
</dbReference>
<dbReference type="InterPro" id="IPR050923">
    <property type="entry name" value="Cell_Proc_Reg/RNA_Proc"/>
</dbReference>
<reference evidence="3" key="1">
    <citation type="submission" date="2022-02" db="EMBL/GenBank/DDBJ databases">
        <title>Atlantic sturgeon de novo genome assembly.</title>
        <authorList>
            <person name="Stock M."/>
            <person name="Klopp C."/>
            <person name="Guiguen Y."/>
            <person name="Cabau C."/>
            <person name="Parinello H."/>
            <person name="Santidrian Yebra-Pimentel E."/>
            <person name="Kuhl H."/>
            <person name="Dirks R.P."/>
            <person name="Guessner J."/>
            <person name="Wuertz S."/>
            <person name="Du K."/>
            <person name="Schartl M."/>
        </authorList>
    </citation>
    <scope>NUCLEOTIDE SEQUENCE</scope>
    <source>
        <strain evidence="3">STURGEONOMICS-FGT-2020</strain>
        <tissue evidence="3">Whole blood</tissue>
    </source>
</reference>
<dbReference type="InterPro" id="IPR000253">
    <property type="entry name" value="FHA_dom"/>
</dbReference>
<evidence type="ECO:0000259" key="2">
    <source>
        <dbReference type="PROSITE" id="PS50006"/>
    </source>
</evidence>
<feature type="compositionally biased region" description="Basic and acidic residues" evidence="1">
    <location>
        <begin position="705"/>
        <end position="722"/>
    </location>
</feature>
<dbReference type="EMBL" id="JAGXEW010000005">
    <property type="protein sequence ID" value="KAK1171202.1"/>
    <property type="molecule type" value="Genomic_DNA"/>
</dbReference>
<feature type="compositionally biased region" description="Basic and acidic residues" evidence="1">
    <location>
        <begin position="750"/>
        <end position="760"/>
    </location>
</feature>
<accession>A0AAD8GBD2</accession>
<feature type="compositionally biased region" description="Polar residues" evidence="1">
    <location>
        <begin position="129"/>
        <end position="143"/>
    </location>
</feature>
<dbReference type="PROSITE" id="PS50006">
    <property type="entry name" value="FHA_DOMAIN"/>
    <property type="match status" value="1"/>
</dbReference>
<dbReference type="SUPFAM" id="SSF49879">
    <property type="entry name" value="SMAD/FHA domain"/>
    <property type="match status" value="1"/>
</dbReference>
<dbReference type="CDD" id="cd22677">
    <property type="entry name" value="FHA_Kanadaptin"/>
    <property type="match status" value="1"/>
</dbReference>
<name>A0AAD8GBD2_ACIOX</name>
<dbReference type="Proteomes" id="UP001230051">
    <property type="component" value="Unassembled WGS sequence"/>
</dbReference>
<dbReference type="PANTHER" id="PTHR23308">
    <property type="entry name" value="NUCLEAR INHIBITOR OF PROTEIN PHOSPHATASE-1"/>
    <property type="match status" value="1"/>
</dbReference>
<organism evidence="3 4">
    <name type="scientific">Acipenser oxyrinchus oxyrinchus</name>
    <dbReference type="NCBI Taxonomy" id="40147"/>
    <lineage>
        <taxon>Eukaryota</taxon>
        <taxon>Metazoa</taxon>
        <taxon>Chordata</taxon>
        <taxon>Craniata</taxon>
        <taxon>Vertebrata</taxon>
        <taxon>Euteleostomi</taxon>
        <taxon>Actinopterygii</taxon>
        <taxon>Chondrostei</taxon>
        <taxon>Acipenseriformes</taxon>
        <taxon>Acipenseridae</taxon>
        <taxon>Acipenser</taxon>
    </lineage>
</organism>
<feature type="region of interest" description="Disordered" evidence="1">
    <location>
        <begin position="623"/>
        <end position="652"/>
    </location>
</feature>
<feature type="region of interest" description="Disordered" evidence="1">
    <location>
        <begin position="1"/>
        <end position="145"/>
    </location>
</feature>
<feature type="compositionally biased region" description="Acidic residues" evidence="1">
    <location>
        <begin position="691"/>
        <end position="704"/>
    </location>
</feature>
<evidence type="ECO:0000256" key="1">
    <source>
        <dbReference type="SAM" id="MobiDB-lite"/>
    </source>
</evidence>
<keyword evidence="4" id="KW-1185">Reference proteome</keyword>
<comment type="caution">
    <text evidence="3">The sequence shown here is derived from an EMBL/GenBank/DDBJ whole genome shotgun (WGS) entry which is preliminary data.</text>
</comment>
<feature type="compositionally biased region" description="Acidic residues" evidence="1">
    <location>
        <begin position="18"/>
        <end position="27"/>
    </location>
</feature>
<feature type="compositionally biased region" description="Basic and acidic residues" evidence="1">
    <location>
        <begin position="779"/>
        <end position="788"/>
    </location>
</feature>
<feature type="region of interest" description="Disordered" evidence="1">
    <location>
        <begin position="558"/>
        <end position="579"/>
    </location>
</feature>
<feature type="compositionally biased region" description="Acidic residues" evidence="1">
    <location>
        <begin position="347"/>
        <end position="359"/>
    </location>
</feature>
<feature type="domain" description="FHA" evidence="2">
    <location>
        <begin position="228"/>
        <end position="286"/>
    </location>
</feature>
<feature type="region of interest" description="Disordered" evidence="1">
    <location>
        <begin position="341"/>
        <end position="368"/>
    </location>
</feature>
<protein>
    <submittedName>
        <fullName evidence="3">Kanadaptin-like isoform X1</fullName>
    </submittedName>
</protein>
<dbReference type="AlphaFoldDB" id="A0AAD8GBD2"/>
<feature type="compositionally biased region" description="Polar residues" evidence="1">
    <location>
        <begin position="1"/>
        <end position="11"/>
    </location>
</feature>